<dbReference type="Proteomes" id="UP000623269">
    <property type="component" value="Unassembled WGS sequence"/>
</dbReference>
<feature type="coiled-coil region" evidence="10">
    <location>
        <begin position="277"/>
        <end position="311"/>
    </location>
</feature>
<dbReference type="InterPro" id="IPR027417">
    <property type="entry name" value="P-loop_NTPase"/>
</dbReference>
<feature type="coiled-coil region" evidence="10">
    <location>
        <begin position="343"/>
        <end position="370"/>
    </location>
</feature>
<comment type="similarity">
    <text evidence="2 9">Belongs to the RecN family.</text>
</comment>
<dbReference type="GO" id="GO:0043590">
    <property type="term" value="C:bacterial nucleoid"/>
    <property type="evidence" value="ECO:0007669"/>
    <property type="project" value="TreeGrafter"/>
</dbReference>
<keyword evidence="6" id="KW-0067">ATP-binding</keyword>
<dbReference type="SUPFAM" id="SSF52540">
    <property type="entry name" value="P-loop containing nucleoside triphosphate hydrolases"/>
    <property type="match status" value="1"/>
</dbReference>
<dbReference type="InterPro" id="IPR004604">
    <property type="entry name" value="DNA_recomb/repair_RecN"/>
</dbReference>
<evidence type="ECO:0000256" key="9">
    <source>
        <dbReference type="PIRNR" id="PIRNR003128"/>
    </source>
</evidence>
<dbReference type="Gene3D" id="3.40.50.300">
    <property type="entry name" value="P-loop containing nucleotide triphosphate hydrolases"/>
    <property type="match status" value="2"/>
</dbReference>
<proteinExistence type="inferred from homology"/>
<evidence type="ECO:0000256" key="7">
    <source>
        <dbReference type="ARBA" id="ARBA00023204"/>
    </source>
</evidence>
<dbReference type="GO" id="GO:0006310">
    <property type="term" value="P:DNA recombination"/>
    <property type="evidence" value="ECO:0007669"/>
    <property type="project" value="InterPro"/>
</dbReference>
<dbReference type="GO" id="GO:0009432">
    <property type="term" value="P:SOS response"/>
    <property type="evidence" value="ECO:0007669"/>
    <property type="project" value="TreeGrafter"/>
</dbReference>
<evidence type="ECO:0000256" key="6">
    <source>
        <dbReference type="ARBA" id="ARBA00022840"/>
    </source>
</evidence>
<accession>A0A8J7KVJ5</accession>
<dbReference type="RefSeq" id="WP_197660456.1">
    <property type="nucleotide sequence ID" value="NZ_JAEAGR010000003.1"/>
</dbReference>
<dbReference type="NCBIfam" id="TIGR00634">
    <property type="entry name" value="recN"/>
    <property type="match status" value="1"/>
</dbReference>
<keyword evidence="7 9" id="KW-0234">DNA repair</keyword>
<evidence type="ECO:0000259" key="11">
    <source>
        <dbReference type="Pfam" id="PF02463"/>
    </source>
</evidence>
<dbReference type="CDD" id="cd03241">
    <property type="entry name" value="ABC_RecN"/>
    <property type="match status" value="2"/>
</dbReference>
<dbReference type="PIRSF" id="PIRSF003128">
    <property type="entry name" value="RecN"/>
    <property type="match status" value="1"/>
</dbReference>
<keyword evidence="4" id="KW-0547">Nucleotide-binding</keyword>
<dbReference type="AlphaFoldDB" id="A0A8J7KVJ5"/>
<dbReference type="InterPro" id="IPR003395">
    <property type="entry name" value="RecF/RecN/SMC_N"/>
</dbReference>
<dbReference type="GO" id="GO:0006281">
    <property type="term" value="P:DNA repair"/>
    <property type="evidence" value="ECO:0007669"/>
    <property type="project" value="UniProtKB-KW"/>
</dbReference>
<evidence type="ECO:0000256" key="2">
    <source>
        <dbReference type="ARBA" id="ARBA00009441"/>
    </source>
</evidence>
<dbReference type="EMBL" id="JAEAGR010000003">
    <property type="protein sequence ID" value="MBH1940240.1"/>
    <property type="molecule type" value="Genomic_DNA"/>
</dbReference>
<organism evidence="12 13">
    <name type="scientific">Mobilitalea sibirica</name>
    <dbReference type="NCBI Taxonomy" id="1462919"/>
    <lineage>
        <taxon>Bacteria</taxon>
        <taxon>Bacillati</taxon>
        <taxon>Bacillota</taxon>
        <taxon>Clostridia</taxon>
        <taxon>Lachnospirales</taxon>
        <taxon>Lachnospiraceae</taxon>
        <taxon>Mobilitalea</taxon>
    </lineage>
</organism>
<evidence type="ECO:0000256" key="1">
    <source>
        <dbReference type="ARBA" id="ARBA00003618"/>
    </source>
</evidence>
<name>A0A8J7KVJ5_9FIRM</name>
<evidence type="ECO:0000256" key="3">
    <source>
        <dbReference type="ARBA" id="ARBA00021315"/>
    </source>
</evidence>
<gene>
    <name evidence="12" type="primary">recN</name>
    <name evidence="12" type="ORF">I5677_04930</name>
</gene>
<reference evidence="12" key="1">
    <citation type="submission" date="2020-12" db="EMBL/GenBank/DDBJ databases">
        <title>M. sibirica DSM 26468T genome.</title>
        <authorList>
            <person name="Thieme N."/>
            <person name="Rettenmaier R."/>
            <person name="Zverlov V."/>
            <person name="Liebl W."/>
        </authorList>
    </citation>
    <scope>NUCLEOTIDE SEQUENCE</scope>
    <source>
        <strain evidence="12">DSM 26468</strain>
    </source>
</reference>
<evidence type="ECO:0000256" key="10">
    <source>
        <dbReference type="SAM" id="Coils"/>
    </source>
</evidence>
<dbReference type="GO" id="GO:0005524">
    <property type="term" value="F:ATP binding"/>
    <property type="evidence" value="ECO:0007669"/>
    <property type="project" value="UniProtKB-KW"/>
</dbReference>
<evidence type="ECO:0000313" key="13">
    <source>
        <dbReference type="Proteomes" id="UP000623269"/>
    </source>
</evidence>
<dbReference type="PANTHER" id="PTHR11059">
    <property type="entry name" value="DNA REPAIR PROTEIN RECN"/>
    <property type="match status" value="1"/>
</dbReference>
<keyword evidence="5 9" id="KW-0227">DNA damage</keyword>
<feature type="domain" description="RecF/RecN/SMC N-terminal" evidence="11">
    <location>
        <begin position="2"/>
        <end position="512"/>
    </location>
</feature>
<comment type="caution">
    <text evidence="12">The sequence shown here is derived from an EMBL/GenBank/DDBJ whole genome shotgun (WGS) entry which is preliminary data.</text>
</comment>
<comment type="function">
    <text evidence="1 9">May be involved in recombinational repair of damaged DNA.</text>
</comment>
<evidence type="ECO:0000256" key="5">
    <source>
        <dbReference type="ARBA" id="ARBA00022763"/>
    </source>
</evidence>
<dbReference type="FunFam" id="3.40.50.300:FF:000356">
    <property type="entry name" value="DNA repair protein RecN"/>
    <property type="match status" value="1"/>
</dbReference>
<evidence type="ECO:0000313" key="12">
    <source>
        <dbReference type="EMBL" id="MBH1940240.1"/>
    </source>
</evidence>
<evidence type="ECO:0000256" key="8">
    <source>
        <dbReference type="ARBA" id="ARBA00033408"/>
    </source>
</evidence>
<sequence>MLVSLHVKNFAIINEVEVIFKDHLNIMTGETGAGKSIIIGSINAALGAKVSKNILRSGADYALVEMVFETKDEAVFDIMKELDLPIDDNQIIISRKIMPGRSICKINGENVTATALSMVAGMLIDIHGQHEHQSLLHKAKHLEIVDRYAKDEIDTLKQELVKCYKDYTIIKNEYEKAGIDEEKRLREISFLEYEVNEIKSAALVLGEDDELAITYKKLFNANTIAEGLQSVYRYTGYEANASGDMISRALRQLLKLAEYDDSISSLLSQATDIEALLNDFNRDVSQYISDMDNHEEELAEVTKRLDLINHLKQKYGNSLEGILRYCRDCEEKLEKYNNYDLYMLKLKKSLTESEEKLKDLSYKLSDIRKQKAKELTDKIKDALIALNFLDVQFEMVFKQNDTYSSNGIDDAEFIISTNPGETPRPLAKVASGGELSRIMLGIKSVLADKDEIETLIFDEIDVGISGRTAQKVSEQLSVIAKHHQIICITHLAQIAAMADSHYVIEKKTDGVSTQTTISKLNEDESIEEIARILGGAEITERVTENAREMKELAITTKKYKL</sequence>
<protein>
    <recommendedName>
        <fullName evidence="3 9">DNA repair protein RecN</fullName>
    </recommendedName>
    <alternativeName>
        <fullName evidence="8 9">Recombination protein N</fullName>
    </alternativeName>
</protein>
<dbReference type="Pfam" id="PF02463">
    <property type="entry name" value="SMC_N"/>
    <property type="match status" value="1"/>
</dbReference>
<keyword evidence="10" id="KW-0175">Coiled coil</keyword>
<keyword evidence="13" id="KW-1185">Reference proteome</keyword>
<evidence type="ECO:0000256" key="4">
    <source>
        <dbReference type="ARBA" id="ARBA00022741"/>
    </source>
</evidence>
<dbReference type="PANTHER" id="PTHR11059:SF0">
    <property type="entry name" value="DNA REPAIR PROTEIN RECN"/>
    <property type="match status" value="1"/>
</dbReference>